<name>A0A9P6AI21_9AGAM</name>
<feature type="region of interest" description="Disordered" evidence="1">
    <location>
        <begin position="163"/>
        <end position="182"/>
    </location>
</feature>
<proteinExistence type="predicted"/>
<protein>
    <submittedName>
        <fullName evidence="2">Uncharacterized protein</fullName>
    </submittedName>
</protein>
<keyword evidence="3" id="KW-1185">Reference proteome</keyword>
<gene>
    <name evidence="2" type="ORF">BS47DRAFT_1367868</name>
</gene>
<accession>A0A9P6AI21</accession>
<dbReference type="Proteomes" id="UP000886523">
    <property type="component" value="Unassembled WGS sequence"/>
</dbReference>
<sequence>MVPRTPQGRCVALLATWTLILHDNELNAGPHTHSSGCVVIVATWNLIQEPSTRTPTSYMMTDEIQNHMPPVGCVWLYWVSSPTMKPHLKQAHMKPRVCGKTHTPMLTTYTTRGQAQYHTPAVAVPLLAQNTNAQPLKITPKGSAPEHRNRRDDGQSMVPHLLQLSPHKNLPGENMKRPSNEI</sequence>
<organism evidence="2 3">
    <name type="scientific">Hydnum rufescens UP504</name>
    <dbReference type="NCBI Taxonomy" id="1448309"/>
    <lineage>
        <taxon>Eukaryota</taxon>
        <taxon>Fungi</taxon>
        <taxon>Dikarya</taxon>
        <taxon>Basidiomycota</taxon>
        <taxon>Agaricomycotina</taxon>
        <taxon>Agaricomycetes</taxon>
        <taxon>Cantharellales</taxon>
        <taxon>Hydnaceae</taxon>
        <taxon>Hydnum</taxon>
    </lineage>
</organism>
<comment type="caution">
    <text evidence="2">The sequence shown here is derived from an EMBL/GenBank/DDBJ whole genome shotgun (WGS) entry which is preliminary data.</text>
</comment>
<feature type="compositionally biased region" description="Basic and acidic residues" evidence="1">
    <location>
        <begin position="144"/>
        <end position="154"/>
    </location>
</feature>
<evidence type="ECO:0000256" key="1">
    <source>
        <dbReference type="SAM" id="MobiDB-lite"/>
    </source>
</evidence>
<evidence type="ECO:0000313" key="3">
    <source>
        <dbReference type="Proteomes" id="UP000886523"/>
    </source>
</evidence>
<evidence type="ECO:0000313" key="2">
    <source>
        <dbReference type="EMBL" id="KAF9505724.1"/>
    </source>
</evidence>
<feature type="region of interest" description="Disordered" evidence="1">
    <location>
        <begin position="133"/>
        <end position="154"/>
    </location>
</feature>
<dbReference type="AlphaFoldDB" id="A0A9P6AI21"/>
<dbReference type="EMBL" id="MU129139">
    <property type="protein sequence ID" value="KAF9505724.1"/>
    <property type="molecule type" value="Genomic_DNA"/>
</dbReference>
<reference evidence="2" key="1">
    <citation type="journal article" date="2020" name="Nat. Commun.">
        <title>Large-scale genome sequencing of mycorrhizal fungi provides insights into the early evolution of symbiotic traits.</title>
        <authorList>
            <person name="Miyauchi S."/>
            <person name="Kiss E."/>
            <person name="Kuo A."/>
            <person name="Drula E."/>
            <person name="Kohler A."/>
            <person name="Sanchez-Garcia M."/>
            <person name="Morin E."/>
            <person name="Andreopoulos B."/>
            <person name="Barry K.W."/>
            <person name="Bonito G."/>
            <person name="Buee M."/>
            <person name="Carver A."/>
            <person name="Chen C."/>
            <person name="Cichocki N."/>
            <person name="Clum A."/>
            <person name="Culley D."/>
            <person name="Crous P.W."/>
            <person name="Fauchery L."/>
            <person name="Girlanda M."/>
            <person name="Hayes R.D."/>
            <person name="Keri Z."/>
            <person name="LaButti K."/>
            <person name="Lipzen A."/>
            <person name="Lombard V."/>
            <person name="Magnuson J."/>
            <person name="Maillard F."/>
            <person name="Murat C."/>
            <person name="Nolan M."/>
            <person name="Ohm R.A."/>
            <person name="Pangilinan J."/>
            <person name="Pereira M.F."/>
            <person name="Perotto S."/>
            <person name="Peter M."/>
            <person name="Pfister S."/>
            <person name="Riley R."/>
            <person name="Sitrit Y."/>
            <person name="Stielow J.B."/>
            <person name="Szollosi G."/>
            <person name="Zifcakova L."/>
            <person name="Stursova M."/>
            <person name="Spatafora J.W."/>
            <person name="Tedersoo L."/>
            <person name="Vaario L.M."/>
            <person name="Yamada A."/>
            <person name="Yan M."/>
            <person name="Wang P."/>
            <person name="Xu J."/>
            <person name="Bruns T."/>
            <person name="Baldrian P."/>
            <person name="Vilgalys R."/>
            <person name="Dunand C."/>
            <person name="Henrissat B."/>
            <person name="Grigoriev I.V."/>
            <person name="Hibbett D."/>
            <person name="Nagy L.G."/>
            <person name="Martin F.M."/>
        </authorList>
    </citation>
    <scope>NUCLEOTIDE SEQUENCE</scope>
    <source>
        <strain evidence="2">UP504</strain>
    </source>
</reference>